<dbReference type="Proteomes" id="UP000579250">
    <property type="component" value="Unassembled WGS sequence"/>
</dbReference>
<evidence type="ECO:0000313" key="2">
    <source>
        <dbReference type="EMBL" id="NKZ05491.1"/>
    </source>
</evidence>
<accession>A0A846YZM6</accession>
<name>A0A846YZM6_9ACTN</name>
<organism evidence="2 3">
    <name type="scientific">Actinomadura latina</name>
    <dbReference type="NCBI Taxonomy" id="163603"/>
    <lineage>
        <taxon>Bacteria</taxon>
        <taxon>Bacillati</taxon>
        <taxon>Actinomycetota</taxon>
        <taxon>Actinomycetes</taxon>
        <taxon>Streptosporangiales</taxon>
        <taxon>Thermomonosporaceae</taxon>
        <taxon>Actinomadura</taxon>
    </lineage>
</organism>
<feature type="domain" description="DUF6879" evidence="1">
    <location>
        <begin position="21"/>
        <end position="189"/>
    </location>
</feature>
<protein>
    <recommendedName>
        <fullName evidence="1">DUF6879 domain-containing protein</fullName>
    </recommendedName>
</protein>
<evidence type="ECO:0000313" key="3">
    <source>
        <dbReference type="Proteomes" id="UP000579250"/>
    </source>
</evidence>
<proteinExistence type="predicted"/>
<gene>
    <name evidence="2" type="ORF">HGB48_17320</name>
</gene>
<dbReference type="RefSeq" id="WP_067634904.1">
    <property type="nucleotide sequence ID" value="NZ_JAAXPI010000022.1"/>
</dbReference>
<dbReference type="EMBL" id="JAAXPI010000022">
    <property type="protein sequence ID" value="NKZ05491.1"/>
    <property type="molecule type" value="Genomic_DNA"/>
</dbReference>
<evidence type="ECO:0000259" key="1">
    <source>
        <dbReference type="Pfam" id="PF21806"/>
    </source>
</evidence>
<keyword evidence="3" id="KW-1185">Reference proteome</keyword>
<sequence>MLDRIREISGDELDHAGYHGDFARHTAGLKGVIWKLERSQTFREPDDPSWHAFASGKWRRALDLLEQDREAVHAEARRNRRQGLKIRRVRVVEHPLTPYLQWELHALRMLAEEGFELSVLPAGELASLEARGRLPEVVIIDDRVLYEVRYLADWTPCGAKRISTPKVIRMAGAEITELFAKGEPLLDFFRREVAPLPAPAV</sequence>
<dbReference type="AlphaFoldDB" id="A0A846YZM6"/>
<dbReference type="InterPro" id="IPR049244">
    <property type="entry name" value="DUF6879"/>
</dbReference>
<reference evidence="2 3" key="1">
    <citation type="submission" date="2020-04" db="EMBL/GenBank/DDBJ databases">
        <title>MicrobeNet Type strains.</title>
        <authorList>
            <person name="Nicholson A.C."/>
        </authorList>
    </citation>
    <scope>NUCLEOTIDE SEQUENCE [LARGE SCALE GENOMIC DNA]</scope>
    <source>
        <strain evidence="2 3">ATCC BAA-277</strain>
    </source>
</reference>
<comment type="caution">
    <text evidence="2">The sequence shown here is derived from an EMBL/GenBank/DDBJ whole genome shotgun (WGS) entry which is preliminary data.</text>
</comment>
<dbReference type="Pfam" id="PF21806">
    <property type="entry name" value="DUF6879"/>
    <property type="match status" value="1"/>
</dbReference>